<keyword evidence="2" id="KW-0472">Membrane</keyword>
<protein>
    <submittedName>
        <fullName evidence="3">7222_t:CDS:1</fullName>
    </submittedName>
</protein>
<organism evidence="3 4">
    <name type="scientific">Paraglomus occultum</name>
    <dbReference type="NCBI Taxonomy" id="144539"/>
    <lineage>
        <taxon>Eukaryota</taxon>
        <taxon>Fungi</taxon>
        <taxon>Fungi incertae sedis</taxon>
        <taxon>Mucoromycota</taxon>
        <taxon>Glomeromycotina</taxon>
        <taxon>Glomeromycetes</taxon>
        <taxon>Paraglomerales</taxon>
        <taxon>Paraglomeraceae</taxon>
        <taxon>Paraglomus</taxon>
    </lineage>
</organism>
<dbReference type="Proteomes" id="UP000789572">
    <property type="component" value="Unassembled WGS sequence"/>
</dbReference>
<keyword evidence="4" id="KW-1185">Reference proteome</keyword>
<dbReference type="EMBL" id="CAJVPJ010001122">
    <property type="protein sequence ID" value="CAG8576554.1"/>
    <property type="molecule type" value="Genomic_DNA"/>
</dbReference>
<evidence type="ECO:0000256" key="1">
    <source>
        <dbReference type="SAM" id="MobiDB-lite"/>
    </source>
</evidence>
<feature type="transmembrane region" description="Helical" evidence="2">
    <location>
        <begin position="97"/>
        <end position="116"/>
    </location>
</feature>
<evidence type="ECO:0000313" key="3">
    <source>
        <dbReference type="EMBL" id="CAG8576554.1"/>
    </source>
</evidence>
<feature type="transmembrane region" description="Helical" evidence="2">
    <location>
        <begin position="153"/>
        <end position="173"/>
    </location>
</feature>
<name>A0A9N9BTE2_9GLOM</name>
<reference evidence="3" key="1">
    <citation type="submission" date="2021-06" db="EMBL/GenBank/DDBJ databases">
        <authorList>
            <person name="Kallberg Y."/>
            <person name="Tangrot J."/>
            <person name="Rosling A."/>
        </authorList>
    </citation>
    <scope>NUCLEOTIDE SEQUENCE</scope>
    <source>
        <strain evidence="3">IA702</strain>
    </source>
</reference>
<proteinExistence type="predicted"/>
<sequence>MAYYNSQNLTGGSNTPVSLPSGNPTQYSSKLTTNQAYNTQTMYAVGPDGRPNPTNPAAVYTVSDNGTPRMGGVPVMIFNNPPPMIATSTPGYCTNELFFAIFALILAIAGGAMWGASKSTFDGCLNNCPYSSYSDYYNTCAVNCRNSYYALKYSGIALLVIGGIILVGVAFVAN</sequence>
<feature type="non-terminal residue" evidence="3">
    <location>
        <position position="174"/>
    </location>
</feature>
<keyword evidence="2" id="KW-0812">Transmembrane</keyword>
<evidence type="ECO:0000313" key="4">
    <source>
        <dbReference type="Proteomes" id="UP000789572"/>
    </source>
</evidence>
<keyword evidence="2" id="KW-1133">Transmembrane helix</keyword>
<accession>A0A9N9BTE2</accession>
<dbReference type="AlphaFoldDB" id="A0A9N9BTE2"/>
<comment type="caution">
    <text evidence="3">The sequence shown here is derived from an EMBL/GenBank/DDBJ whole genome shotgun (WGS) entry which is preliminary data.</text>
</comment>
<feature type="region of interest" description="Disordered" evidence="1">
    <location>
        <begin position="1"/>
        <end position="29"/>
    </location>
</feature>
<evidence type="ECO:0000256" key="2">
    <source>
        <dbReference type="SAM" id="Phobius"/>
    </source>
</evidence>
<gene>
    <name evidence="3" type="ORF">POCULU_LOCUS6270</name>
</gene>